<gene>
    <name evidence="6" type="ORF">KCG49_16120</name>
</gene>
<dbReference type="AlphaFoldDB" id="A0A9X1JPG7"/>
<comment type="caution">
    <text evidence="6">The sequence shown here is derived from an EMBL/GenBank/DDBJ whole genome shotgun (WGS) entry which is preliminary data.</text>
</comment>
<dbReference type="Proteomes" id="UP001138894">
    <property type="component" value="Unassembled WGS sequence"/>
</dbReference>
<dbReference type="PANTHER" id="PTHR30386:SF26">
    <property type="entry name" value="TRANSPORT PROTEIN COMB"/>
    <property type="match status" value="1"/>
</dbReference>
<keyword evidence="4 5" id="KW-0472">Membrane</keyword>
<evidence type="ECO:0000256" key="3">
    <source>
        <dbReference type="ARBA" id="ARBA00022989"/>
    </source>
</evidence>
<dbReference type="RefSeq" id="WP_218547983.1">
    <property type="nucleotide sequence ID" value="NZ_JAGSPD010000025.1"/>
</dbReference>
<organism evidence="6 7">
    <name type="scientific">Winogradskyella luteola</name>
    <dbReference type="NCBI Taxonomy" id="2828330"/>
    <lineage>
        <taxon>Bacteria</taxon>
        <taxon>Pseudomonadati</taxon>
        <taxon>Bacteroidota</taxon>
        <taxon>Flavobacteriia</taxon>
        <taxon>Flavobacteriales</taxon>
        <taxon>Flavobacteriaceae</taxon>
        <taxon>Winogradskyella</taxon>
    </lineage>
</organism>
<evidence type="ECO:0000313" key="6">
    <source>
        <dbReference type="EMBL" id="MBV7270715.1"/>
    </source>
</evidence>
<sequence>MPKSTLNIELRSEQVQEILTAVPNWMIRYGNTLVLILILMLLFISWFVKYPDIISSKALITTGLSPQKEYARISGNIDTLFVKDNELVQKGTALAIIENTANPEDVFFLKSIIDTIKLNKENFKYPLEDMPILFLGSLETDYALFENNYIQYQLNKQLQPYASERLANNSSLSELQLRLKTLQSQKHLNKSEMVFQKNDLERHRQLFEKGVISKQNYESKQLSYFQAERNFANIDASISQIREAISTANSNAVNTSINKTKEDISLFKNVIQSFNQLKRALKDWEMNYVLSSDIEGTVSFLNVWNANQSVNQGDLVFTIIPKNNKSYLAKLKTPANNSGKLKNGQTVYIKLENYPETEFGTLKGKISSISMVPDEEGFYLIDVLLPKNKLITTYNKEIIFKYEMRGQAEIVTEDLRLIERFFYQLKNVFKN</sequence>
<proteinExistence type="predicted"/>
<feature type="transmembrane region" description="Helical" evidence="5">
    <location>
        <begin position="29"/>
        <end position="48"/>
    </location>
</feature>
<dbReference type="GO" id="GO:0016020">
    <property type="term" value="C:membrane"/>
    <property type="evidence" value="ECO:0007669"/>
    <property type="project" value="UniProtKB-SubCell"/>
</dbReference>
<protein>
    <submittedName>
        <fullName evidence="6">HlyD family efflux transporter periplasmic adaptor subunit</fullName>
    </submittedName>
</protein>
<keyword evidence="3 5" id="KW-1133">Transmembrane helix</keyword>
<dbReference type="InterPro" id="IPR050739">
    <property type="entry name" value="MFP"/>
</dbReference>
<evidence type="ECO:0000256" key="1">
    <source>
        <dbReference type="ARBA" id="ARBA00004167"/>
    </source>
</evidence>
<evidence type="ECO:0000256" key="4">
    <source>
        <dbReference type="ARBA" id="ARBA00023136"/>
    </source>
</evidence>
<comment type="subcellular location">
    <subcellularLocation>
        <location evidence="1">Membrane</location>
        <topology evidence="1">Single-pass membrane protein</topology>
    </subcellularLocation>
</comment>
<reference evidence="6" key="1">
    <citation type="submission" date="2021-04" db="EMBL/GenBank/DDBJ databases">
        <authorList>
            <person name="Pira H."/>
            <person name="Risdian C."/>
            <person name="Wink J."/>
        </authorList>
    </citation>
    <scope>NUCLEOTIDE SEQUENCE</scope>
    <source>
        <strain evidence="6">WHY3</strain>
    </source>
</reference>
<name>A0A9X1JPG7_9FLAO</name>
<evidence type="ECO:0000313" key="7">
    <source>
        <dbReference type="Proteomes" id="UP001138894"/>
    </source>
</evidence>
<accession>A0A9X1JPG7</accession>
<evidence type="ECO:0000256" key="2">
    <source>
        <dbReference type="ARBA" id="ARBA00022692"/>
    </source>
</evidence>
<keyword evidence="2 5" id="KW-0812">Transmembrane</keyword>
<dbReference type="PANTHER" id="PTHR30386">
    <property type="entry name" value="MEMBRANE FUSION SUBUNIT OF EMRAB-TOLC MULTIDRUG EFFLUX PUMP"/>
    <property type="match status" value="1"/>
</dbReference>
<evidence type="ECO:0000256" key="5">
    <source>
        <dbReference type="SAM" id="Phobius"/>
    </source>
</evidence>
<keyword evidence="7" id="KW-1185">Reference proteome</keyword>
<dbReference type="EMBL" id="JAGSPD010000025">
    <property type="protein sequence ID" value="MBV7270715.1"/>
    <property type="molecule type" value="Genomic_DNA"/>
</dbReference>